<name>A0ABQ1M9T4_9MICO</name>
<dbReference type="PANTHER" id="PTHR23514">
    <property type="entry name" value="BYPASS OF STOP CODON PROTEIN 6"/>
    <property type="match status" value="1"/>
</dbReference>
<keyword evidence="2 6" id="KW-0812">Transmembrane</keyword>
<evidence type="ECO:0000256" key="2">
    <source>
        <dbReference type="ARBA" id="ARBA00022692"/>
    </source>
</evidence>
<evidence type="ECO:0000256" key="1">
    <source>
        <dbReference type="ARBA" id="ARBA00004651"/>
    </source>
</evidence>
<evidence type="ECO:0000313" key="8">
    <source>
        <dbReference type="EMBL" id="GGC33926.1"/>
    </source>
</evidence>
<dbReference type="RefSeq" id="WP_181271185.1">
    <property type="nucleotide sequence ID" value="NZ_BMJG01000004.1"/>
</dbReference>
<protein>
    <submittedName>
        <fullName evidence="8">MFS transporter</fullName>
    </submittedName>
</protein>
<dbReference type="InterPro" id="IPR036259">
    <property type="entry name" value="MFS_trans_sf"/>
</dbReference>
<dbReference type="Gene3D" id="1.20.1250.20">
    <property type="entry name" value="MFS general substrate transporter like domains"/>
    <property type="match status" value="2"/>
</dbReference>
<keyword evidence="9" id="KW-1185">Reference proteome</keyword>
<dbReference type="SUPFAM" id="SSF103473">
    <property type="entry name" value="MFS general substrate transporter"/>
    <property type="match status" value="1"/>
</dbReference>
<dbReference type="PROSITE" id="PS50850">
    <property type="entry name" value="MFS"/>
    <property type="match status" value="1"/>
</dbReference>
<feature type="transmembrane region" description="Helical" evidence="6">
    <location>
        <begin position="239"/>
        <end position="256"/>
    </location>
</feature>
<feature type="domain" description="Major facilitator superfamily (MFS) profile" evidence="7">
    <location>
        <begin position="21"/>
        <end position="415"/>
    </location>
</feature>
<feature type="transmembrane region" description="Helical" evidence="6">
    <location>
        <begin position="87"/>
        <end position="108"/>
    </location>
</feature>
<reference evidence="9" key="1">
    <citation type="journal article" date="2019" name="Int. J. Syst. Evol. Microbiol.">
        <title>The Global Catalogue of Microorganisms (GCM) 10K type strain sequencing project: providing services to taxonomists for standard genome sequencing and annotation.</title>
        <authorList>
            <consortium name="The Broad Institute Genomics Platform"/>
            <consortium name="The Broad Institute Genome Sequencing Center for Infectious Disease"/>
            <person name="Wu L."/>
            <person name="Ma J."/>
        </authorList>
    </citation>
    <scope>NUCLEOTIDE SEQUENCE [LARGE SCALE GENOMIC DNA]</scope>
    <source>
        <strain evidence="9">CGMCC 1.15472</strain>
    </source>
</reference>
<feature type="transmembrane region" description="Helical" evidence="6">
    <location>
        <begin position="305"/>
        <end position="323"/>
    </location>
</feature>
<dbReference type="CDD" id="cd17393">
    <property type="entry name" value="MFS_MosC_like"/>
    <property type="match status" value="1"/>
</dbReference>
<evidence type="ECO:0000256" key="6">
    <source>
        <dbReference type="SAM" id="Phobius"/>
    </source>
</evidence>
<gene>
    <name evidence="8" type="ORF">GCM10010974_15490</name>
</gene>
<evidence type="ECO:0000256" key="4">
    <source>
        <dbReference type="ARBA" id="ARBA00023136"/>
    </source>
</evidence>
<sequence length="423" mass="43026">MSEEQAVPTPATNRSSTLRARRLSLLALFFLPGITIASWVTRTPSIRDVLDASTARMGLVLFGLSIGSMLGILASGPLVGRFGARPIIGLGTLGVIASMPIIGLGAAWSQSFVVAAGLVVFGLGMGTGEVAMNVEGAELEKHLDRPFLPGLHGFFSLGTVIGAVIGILATAADFPVLVHLLLIGILGVVVIVPAMRHVPAGTGRNAAVSGDLAEAAPGSGPESSPRPAGTASVWRDPRLIVIGAIVLGMALAEGTANDWLPLVMVDGHGFDPALGSSVYAIFAAAMTIGRFLGGGIVQRFGRANVLLVSAAFGFLGIGLASLVDSQIVAAAAVLLWGLGTSLGFPVALSEAGASGAQPAKRVAAVSTIGYLAFLVGPPALGLVGDHWGLRTALLIPMGVLLIVLALAPLLRREPRPEPQTSPV</sequence>
<feature type="transmembrane region" description="Helical" evidence="6">
    <location>
        <begin position="23"/>
        <end position="40"/>
    </location>
</feature>
<evidence type="ECO:0000256" key="5">
    <source>
        <dbReference type="SAM" id="MobiDB-lite"/>
    </source>
</evidence>
<dbReference type="Proteomes" id="UP000632322">
    <property type="component" value="Unassembled WGS sequence"/>
</dbReference>
<feature type="transmembrane region" description="Helical" evidence="6">
    <location>
        <begin position="392"/>
        <end position="410"/>
    </location>
</feature>
<feature type="transmembrane region" description="Helical" evidence="6">
    <location>
        <begin position="146"/>
        <end position="170"/>
    </location>
</feature>
<feature type="transmembrane region" description="Helical" evidence="6">
    <location>
        <begin position="60"/>
        <end position="80"/>
    </location>
</feature>
<comment type="subcellular location">
    <subcellularLocation>
        <location evidence="1">Cell membrane</location>
        <topology evidence="1">Multi-pass membrane protein</topology>
    </subcellularLocation>
</comment>
<comment type="caution">
    <text evidence="8">The sequence shown here is derived from an EMBL/GenBank/DDBJ whole genome shotgun (WGS) entry which is preliminary data.</text>
</comment>
<dbReference type="PANTHER" id="PTHR23514:SF13">
    <property type="entry name" value="INNER MEMBRANE PROTEIN YBJJ"/>
    <property type="match status" value="1"/>
</dbReference>
<evidence type="ECO:0000256" key="3">
    <source>
        <dbReference type="ARBA" id="ARBA00022989"/>
    </source>
</evidence>
<dbReference type="InterPro" id="IPR051788">
    <property type="entry name" value="MFS_Transporter"/>
</dbReference>
<evidence type="ECO:0000259" key="7">
    <source>
        <dbReference type="PROSITE" id="PS50850"/>
    </source>
</evidence>
<dbReference type="InterPro" id="IPR020846">
    <property type="entry name" value="MFS_dom"/>
</dbReference>
<feature type="transmembrane region" description="Helical" evidence="6">
    <location>
        <begin position="276"/>
        <end position="293"/>
    </location>
</feature>
<feature type="transmembrane region" description="Helical" evidence="6">
    <location>
        <begin position="361"/>
        <end position="380"/>
    </location>
</feature>
<evidence type="ECO:0000313" key="9">
    <source>
        <dbReference type="Proteomes" id="UP000632322"/>
    </source>
</evidence>
<feature type="transmembrane region" description="Helical" evidence="6">
    <location>
        <begin position="176"/>
        <end position="195"/>
    </location>
</feature>
<proteinExistence type="predicted"/>
<dbReference type="EMBL" id="BMJG01000004">
    <property type="protein sequence ID" value="GGC33926.1"/>
    <property type="molecule type" value="Genomic_DNA"/>
</dbReference>
<feature type="transmembrane region" description="Helical" evidence="6">
    <location>
        <begin position="114"/>
        <end position="134"/>
    </location>
</feature>
<feature type="transmembrane region" description="Helical" evidence="6">
    <location>
        <begin position="329"/>
        <end position="349"/>
    </location>
</feature>
<feature type="region of interest" description="Disordered" evidence="5">
    <location>
        <begin position="211"/>
        <end position="231"/>
    </location>
</feature>
<organism evidence="8 9">
    <name type="scientific">Brevibacterium sediminis</name>
    <dbReference type="NCBI Taxonomy" id="1857024"/>
    <lineage>
        <taxon>Bacteria</taxon>
        <taxon>Bacillati</taxon>
        <taxon>Actinomycetota</taxon>
        <taxon>Actinomycetes</taxon>
        <taxon>Micrococcales</taxon>
        <taxon>Brevibacteriaceae</taxon>
        <taxon>Brevibacterium</taxon>
    </lineage>
</organism>
<dbReference type="Pfam" id="PF07690">
    <property type="entry name" value="MFS_1"/>
    <property type="match status" value="1"/>
</dbReference>
<dbReference type="InterPro" id="IPR011701">
    <property type="entry name" value="MFS"/>
</dbReference>
<keyword evidence="3 6" id="KW-1133">Transmembrane helix</keyword>
<keyword evidence="4 6" id="KW-0472">Membrane</keyword>
<accession>A0ABQ1M9T4</accession>